<evidence type="ECO:0000313" key="2">
    <source>
        <dbReference type="EMBL" id="SAM09782.1"/>
    </source>
</evidence>
<sequence length="129" mass="15061">MIPRLPPAILLILGGASIYGFKHWMDTMEMKAITANPEQAQKAQRHLRLMKNTGRFTIGAMVVYAGYYGYRSKQDRPTPSSVTKEEAEFHDNQYSNRDKSYQQTAHTIEEQQRLRDELNLEKLRHQYSK</sequence>
<keyword evidence="3" id="KW-1185">Reference proteome</keyword>
<accession>A0A168TBB6</accession>
<protein>
    <submittedName>
        <fullName evidence="2">Uncharacterized protein</fullName>
    </submittedName>
</protein>
<dbReference type="OrthoDB" id="2280248at2759"/>
<reference evidence="2" key="1">
    <citation type="submission" date="2016-04" db="EMBL/GenBank/DDBJ databases">
        <authorList>
            <person name="Evans L.H."/>
            <person name="Alamgir A."/>
            <person name="Owens N."/>
            <person name="Weber N.D."/>
            <person name="Virtaneva K."/>
            <person name="Barbian K."/>
            <person name="Babar A."/>
            <person name="Rosenke K."/>
        </authorList>
    </citation>
    <scope>NUCLEOTIDE SEQUENCE [LARGE SCALE GENOMIC DNA]</scope>
    <source>
        <strain evidence="2">CBS 101.48</strain>
    </source>
</reference>
<dbReference type="InParanoid" id="A0A168TBB6"/>
<dbReference type="AlphaFoldDB" id="A0A168TBB6"/>
<evidence type="ECO:0000313" key="3">
    <source>
        <dbReference type="Proteomes" id="UP000078561"/>
    </source>
</evidence>
<dbReference type="EMBL" id="LT555210">
    <property type="protein sequence ID" value="SAM09782.1"/>
    <property type="molecule type" value="Genomic_DNA"/>
</dbReference>
<gene>
    <name evidence="2" type="primary">ABSGL_15491.1 scaffold 17607</name>
</gene>
<dbReference type="OMA" id="KAIGPPG"/>
<feature type="region of interest" description="Disordered" evidence="1">
    <location>
        <begin position="72"/>
        <end position="104"/>
    </location>
</feature>
<dbReference type="Proteomes" id="UP000078561">
    <property type="component" value="Unassembled WGS sequence"/>
</dbReference>
<proteinExistence type="predicted"/>
<name>A0A168TBB6_ABSGL</name>
<feature type="compositionally biased region" description="Basic and acidic residues" evidence="1">
    <location>
        <begin position="83"/>
        <end position="100"/>
    </location>
</feature>
<evidence type="ECO:0000256" key="1">
    <source>
        <dbReference type="SAM" id="MobiDB-lite"/>
    </source>
</evidence>
<organism evidence="2">
    <name type="scientific">Absidia glauca</name>
    <name type="common">Pin mould</name>
    <dbReference type="NCBI Taxonomy" id="4829"/>
    <lineage>
        <taxon>Eukaryota</taxon>
        <taxon>Fungi</taxon>
        <taxon>Fungi incertae sedis</taxon>
        <taxon>Mucoromycota</taxon>
        <taxon>Mucoromycotina</taxon>
        <taxon>Mucoromycetes</taxon>
        <taxon>Mucorales</taxon>
        <taxon>Cunninghamellaceae</taxon>
        <taxon>Absidia</taxon>
    </lineage>
</organism>